<name>J4ULK0_TRIAS</name>
<accession>J4ULK0</accession>
<dbReference type="Pfam" id="PF18158">
    <property type="entry name" value="AidB_N"/>
    <property type="match status" value="1"/>
</dbReference>
<dbReference type="Pfam" id="PF02770">
    <property type="entry name" value="Acyl-CoA_dh_M"/>
    <property type="match status" value="1"/>
</dbReference>
<reference evidence="8 9" key="1">
    <citation type="journal article" date="2012" name="Eukaryot. Cell">
        <title>Draft genome sequence of CBS 2479, the standard type strain of Trichosporon asahii.</title>
        <authorList>
            <person name="Yang R.Y."/>
            <person name="Li H.T."/>
            <person name="Zhu H."/>
            <person name="Zhou G.P."/>
            <person name="Wang M."/>
            <person name="Wang L."/>
        </authorList>
    </citation>
    <scope>NUCLEOTIDE SEQUENCE [LARGE SCALE GENOMIC DNA]</scope>
    <source>
        <strain evidence="9">ATCC 90039 / CBS 2479 / JCM 2466 / KCTC 7840 / NCYC 2677 / UAMH 7654</strain>
    </source>
</reference>
<evidence type="ECO:0000256" key="4">
    <source>
        <dbReference type="RuleBase" id="RU362125"/>
    </source>
</evidence>
<evidence type="ECO:0000259" key="6">
    <source>
        <dbReference type="Pfam" id="PF02770"/>
    </source>
</evidence>
<dbReference type="Gene3D" id="2.40.110.20">
    <property type="match status" value="1"/>
</dbReference>
<comment type="caution">
    <text evidence="8">The sequence shown here is derived from an EMBL/GenBank/DDBJ whole genome shotgun (WGS) entry which is preliminary data.</text>
</comment>
<dbReference type="SUPFAM" id="SSF47203">
    <property type="entry name" value="Acyl-CoA dehydrogenase C-terminal domain-like"/>
    <property type="match status" value="1"/>
</dbReference>
<evidence type="ECO:0000256" key="1">
    <source>
        <dbReference type="ARBA" id="ARBA00009347"/>
    </source>
</evidence>
<comment type="similarity">
    <text evidence="1 4">Belongs to the acyl-CoA dehydrogenase family.</text>
</comment>
<evidence type="ECO:0000259" key="7">
    <source>
        <dbReference type="Pfam" id="PF18158"/>
    </source>
</evidence>
<organism evidence="8 9">
    <name type="scientific">Trichosporon asahii var. asahii (strain ATCC 90039 / CBS 2479 / JCM 2466 / KCTC 7840 / NBRC 103889/ NCYC 2677 / UAMH 7654)</name>
    <name type="common">Yeast</name>
    <dbReference type="NCBI Taxonomy" id="1186058"/>
    <lineage>
        <taxon>Eukaryota</taxon>
        <taxon>Fungi</taxon>
        <taxon>Dikarya</taxon>
        <taxon>Basidiomycota</taxon>
        <taxon>Agaricomycotina</taxon>
        <taxon>Tremellomycetes</taxon>
        <taxon>Trichosporonales</taxon>
        <taxon>Trichosporonaceae</taxon>
        <taxon>Trichosporon</taxon>
    </lineage>
</organism>
<evidence type="ECO:0000259" key="5">
    <source>
        <dbReference type="Pfam" id="PF00441"/>
    </source>
</evidence>
<gene>
    <name evidence="8" type="ORF">A1Q1_00760</name>
</gene>
<dbReference type="InterPro" id="IPR009075">
    <property type="entry name" value="AcylCo_DH/oxidase_C"/>
</dbReference>
<evidence type="ECO:0000256" key="2">
    <source>
        <dbReference type="ARBA" id="ARBA00022630"/>
    </source>
</evidence>
<evidence type="ECO:0000313" key="9">
    <source>
        <dbReference type="Proteomes" id="UP000002748"/>
    </source>
</evidence>
<feature type="domain" description="Acyl-CoA dehydrogenase/oxidase C-terminal" evidence="5">
    <location>
        <begin position="426"/>
        <end position="489"/>
    </location>
</feature>
<dbReference type="Pfam" id="PF00441">
    <property type="entry name" value="Acyl-CoA_dh_1"/>
    <property type="match status" value="1"/>
</dbReference>
<dbReference type="GO" id="GO:0003995">
    <property type="term" value="F:acyl-CoA dehydrogenase activity"/>
    <property type="evidence" value="ECO:0007669"/>
    <property type="project" value="TreeGrafter"/>
</dbReference>
<protein>
    <submittedName>
        <fullName evidence="8">Acyl-CoA dehydrogenase</fullName>
    </submittedName>
</protein>
<comment type="cofactor">
    <cofactor evidence="4">
        <name>FAD</name>
        <dbReference type="ChEBI" id="CHEBI:57692"/>
    </cofactor>
</comment>
<dbReference type="GeneID" id="25984274"/>
<keyword evidence="4" id="KW-0560">Oxidoreductase</keyword>
<keyword evidence="2 4" id="KW-0285">Flavoprotein</keyword>
<feature type="domain" description="Adaptive response protein AidB N-terminal" evidence="7">
    <location>
        <begin position="21"/>
        <end position="156"/>
    </location>
</feature>
<evidence type="ECO:0000313" key="8">
    <source>
        <dbReference type="EMBL" id="EJT52855.1"/>
    </source>
</evidence>
<dbReference type="VEuPathDB" id="FungiDB:A1Q1_00760"/>
<dbReference type="SUPFAM" id="SSF56645">
    <property type="entry name" value="Acyl-CoA dehydrogenase NM domain-like"/>
    <property type="match status" value="1"/>
</dbReference>
<dbReference type="PANTHER" id="PTHR42707:SF2">
    <property type="entry name" value="ACD11 DEHYDROGENASE"/>
    <property type="match status" value="1"/>
</dbReference>
<dbReference type="EMBL" id="ALBS01000013">
    <property type="protein sequence ID" value="EJT52855.1"/>
    <property type="molecule type" value="Genomic_DNA"/>
</dbReference>
<dbReference type="PANTHER" id="PTHR42707">
    <property type="entry name" value="ACYL-COA DEHYDROGENASE"/>
    <property type="match status" value="1"/>
</dbReference>
<dbReference type="KEGG" id="tasa:A1Q1_00760"/>
<dbReference type="AlphaFoldDB" id="J4ULK0"/>
<dbReference type="HOGENOM" id="CLU_016513_1_1_1"/>
<feature type="domain" description="Acyl-CoA oxidase/dehydrogenase middle" evidence="6">
    <location>
        <begin position="198"/>
        <end position="309"/>
    </location>
</feature>
<dbReference type="OrthoDB" id="10251155at2759"/>
<keyword evidence="3 4" id="KW-0274">FAD</keyword>
<dbReference type="InterPro" id="IPR036250">
    <property type="entry name" value="AcylCo_DH-like_C"/>
</dbReference>
<dbReference type="InterPro" id="IPR009100">
    <property type="entry name" value="AcylCoA_DH/oxidase_NM_dom_sf"/>
</dbReference>
<evidence type="ECO:0000256" key="3">
    <source>
        <dbReference type="ARBA" id="ARBA00022827"/>
    </source>
</evidence>
<dbReference type="InterPro" id="IPR052904">
    <property type="entry name" value="Acyl-CoA_dehydrogenase-like"/>
</dbReference>
<dbReference type="Proteomes" id="UP000002748">
    <property type="component" value="Unassembled WGS sequence"/>
</dbReference>
<dbReference type="InterPro" id="IPR006091">
    <property type="entry name" value="Acyl-CoA_Oxase/DH_mid-dom"/>
</dbReference>
<dbReference type="RefSeq" id="XP_014183929.1">
    <property type="nucleotide sequence ID" value="XM_014328454.1"/>
</dbReference>
<dbReference type="InterPro" id="IPR041504">
    <property type="entry name" value="AidB_N"/>
</dbReference>
<proteinExistence type="inferred from homology"/>
<dbReference type="Gene3D" id="1.20.140.10">
    <property type="entry name" value="Butyryl-CoA Dehydrogenase, subunit A, domain 3"/>
    <property type="match status" value="1"/>
</dbReference>
<sequence>MAPVAATSTTGFFQVQPDIPNQFIEDAALNRAAHLFLSQELREQRSPDLIRFADFLRTPEVWSWVANAEHDLPYVSGNGFRAFGTPNPDPLVTSNGWKQLQAAGIREGIVANGYEHELQAYARVHQMLKLYLWNPASATVTCPSAMQDGAISVLLRELLRKDVPGYTADQLPLRKKVFESALMRLMSRDPSYAWTSGQWMTERAGGSDVAGTQTVATHVGLGGNEVDGNGHPLGPWSIDGFKWFSSATDSGCVVLLAKTDDSGRLSCFWAPTRYYVNGVEHMNGIRIQRLKNKLGTKSLPTAEVELKNMRGWLIGEEGRGVVQIATVLNITRLYNAVSAMGSLGRALGVARAFARIREFPSRKPPNNVLRTLPLFVKTLAGVTLTHRADTLFTAFVSALVGAGDHPGAPSAPLVPNNPAQVAALIRILTPVLKSSTAKHSIAGVQECMESLGGVGYMENVENPEMNLACQFRNANVLAIWEGTTDVLSTDTVKVLHGRGGKATVAALDAWLRSSLPGGPESEEVLTAWSRITQLAQPQRKAEAIARARQITFALADIVAATLLLADAASDGNALALAIAQRFVRRSATFPGLQADEDDWEKECKLDAAIAFEGEANLKAKGKL</sequence>